<protein>
    <submittedName>
        <fullName evidence="1">Putative virion structural protein</fullName>
    </submittedName>
</protein>
<reference evidence="1 2" key="1">
    <citation type="submission" date="2020-04" db="EMBL/GenBank/DDBJ databases">
        <authorList>
            <person name="Martino G."/>
            <person name="Holtappels D."/>
            <person name="Wagemans J."/>
            <person name="Lavigne R."/>
            <person name="Turina M."/>
            <person name="Ciuffo M."/>
        </authorList>
    </citation>
    <scope>NUCLEOTIDE SEQUENCE [LARGE SCALE GENOMIC DNA]</scope>
</reference>
<proteinExistence type="predicted"/>
<dbReference type="Proteomes" id="UP000515318">
    <property type="component" value="Segment"/>
</dbReference>
<gene>
    <name evidence="1" type="ORF">phiB1_1_32</name>
</gene>
<name>A0A7D7F3W7_9CAUD</name>
<keyword evidence="2" id="KW-1185">Reference proteome</keyword>
<sequence length="146" mass="14917">MDCSTTLTMPALRQTLCGLDCMVPSQMGGRCIIGKKVKKALNPVAKVFTLGATDLSGKGWGTGIVDSVAGTDYNGLKAAASDAEKQQRQVQEALIAQQANANADLSMTNVADTEVGGTANAMANTNTNKRKRAGVGGVASSLGINA</sequence>
<dbReference type="EMBL" id="MT354570">
    <property type="protein sequence ID" value="QMP84059.1"/>
    <property type="molecule type" value="Genomic_DNA"/>
</dbReference>
<evidence type="ECO:0000313" key="1">
    <source>
        <dbReference type="EMBL" id="QMP84059.1"/>
    </source>
</evidence>
<accession>A0A7D7F3W7</accession>
<evidence type="ECO:0000313" key="2">
    <source>
        <dbReference type="Proteomes" id="UP000515318"/>
    </source>
</evidence>
<organism evidence="1 2">
    <name type="scientific">Pseudomonas phage phiB1_1</name>
    <dbReference type="NCBI Taxonomy" id="2755402"/>
    <lineage>
        <taxon>Viruses</taxon>
        <taxon>Duplodnaviria</taxon>
        <taxon>Heunggongvirae</taxon>
        <taxon>Uroviricota</taxon>
        <taxon>Caudoviricetes</taxon>
        <taxon>Autographivirales</taxon>
        <taxon>Autoscriptoviridae</taxon>
        <taxon>Krylovirinae</taxon>
        <taxon>Torinorumvirus</taxon>
        <taxon>Torinorumvirus B11</taxon>
    </lineage>
</organism>